<sequence>MDHEQRRREIVEALWRVARGEGLAAVTLRRVAAEAGVSMNLVQYYFTTKDQLIQDGLHLLIEAAGARLGRELAKATNPRDAVRRCLTGLLPLDERSRLYSAVFHAYLGFAVTQPAIAALVKRIPHDVVATLAPVLAKANLDEREMHGLLAMADGLASGILVGTYSGREALELVDHRVSVLFGTLES</sequence>
<reference evidence="7 8" key="1">
    <citation type="submission" date="2016-10" db="EMBL/GenBank/DDBJ databases">
        <authorList>
            <person name="de Groot N.N."/>
        </authorList>
    </citation>
    <scope>NUCLEOTIDE SEQUENCE [LARGE SCALE GENOMIC DNA]</scope>
    <source>
        <strain evidence="7 8">DSM 44468</strain>
    </source>
</reference>
<dbReference type="SUPFAM" id="SSF46689">
    <property type="entry name" value="Homeodomain-like"/>
    <property type="match status" value="1"/>
</dbReference>
<keyword evidence="8" id="KW-1185">Reference proteome</keyword>
<dbReference type="SUPFAM" id="SSF48498">
    <property type="entry name" value="Tetracyclin repressor-like, C-terminal domain"/>
    <property type="match status" value="1"/>
</dbReference>
<organism evidence="7 8">
    <name type="scientific">Amycolatopsis sacchari</name>
    <dbReference type="NCBI Taxonomy" id="115433"/>
    <lineage>
        <taxon>Bacteria</taxon>
        <taxon>Bacillati</taxon>
        <taxon>Actinomycetota</taxon>
        <taxon>Actinomycetes</taxon>
        <taxon>Pseudonocardiales</taxon>
        <taxon>Pseudonocardiaceae</taxon>
        <taxon>Amycolatopsis</taxon>
    </lineage>
</organism>
<gene>
    <name evidence="7" type="ORF">SAMN05421835_10259</name>
</gene>
<dbReference type="Gene3D" id="1.10.357.10">
    <property type="entry name" value="Tetracycline Repressor, domain 2"/>
    <property type="match status" value="1"/>
</dbReference>
<dbReference type="Pfam" id="PF13977">
    <property type="entry name" value="TetR_C_6"/>
    <property type="match status" value="1"/>
</dbReference>
<dbReference type="Proteomes" id="UP000199025">
    <property type="component" value="Unassembled WGS sequence"/>
</dbReference>
<dbReference type="InterPro" id="IPR036271">
    <property type="entry name" value="Tet_transcr_reg_TetR-rel_C_sf"/>
</dbReference>
<feature type="DNA-binding region" description="H-T-H motif" evidence="5">
    <location>
        <begin position="27"/>
        <end position="46"/>
    </location>
</feature>
<evidence type="ECO:0000256" key="1">
    <source>
        <dbReference type="ARBA" id="ARBA00022491"/>
    </source>
</evidence>
<dbReference type="AlphaFoldDB" id="A0A1I3LVE5"/>
<evidence type="ECO:0000256" key="2">
    <source>
        <dbReference type="ARBA" id="ARBA00023015"/>
    </source>
</evidence>
<dbReference type="InterPro" id="IPR039538">
    <property type="entry name" value="BetI_C"/>
</dbReference>
<dbReference type="InterPro" id="IPR001647">
    <property type="entry name" value="HTH_TetR"/>
</dbReference>
<dbReference type="PROSITE" id="PS50977">
    <property type="entry name" value="HTH_TETR_2"/>
    <property type="match status" value="1"/>
</dbReference>
<protein>
    <submittedName>
        <fullName evidence="7">DNA-binding transcriptional regulator YbjK</fullName>
    </submittedName>
</protein>
<evidence type="ECO:0000259" key="6">
    <source>
        <dbReference type="PROSITE" id="PS50977"/>
    </source>
</evidence>
<dbReference type="EMBL" id="FORP01000002">
    <property type="protein sequence ID" value="SFI88667.1"/>
    <property type="molecule type" value="Genomic_DNA"/>
</dbReference>
<dbReference type="GO" id="GO:0003700">
    <property type="term" value="F:DNA-binding transcription factor activity"/>
    <property type="evidence" value="ECO:0007669"/>
    <property type="project" value="TreeGrafter"/>
</dbReference>
<keyword evidence="1" id="KW-0678">Repressor</keyword>
<name>A0A1I3LVE5_9PSEU</name>
<feature type="domain" description="HTH tetR-type" evidence="6">
    <location>
        <begin position="4"/>
        <end position="64"/>
    </location>
</feature>
<evidence type="ECO:0000256" key="3">
    <source>
        <dbReference type="ARBA" id="ARBA00023125"/>
    </source>
</evidence>
<dbReference type="GO" id="GO:0000976">
    <property type="term" value="F:transcription cis-regulatory region binding"/>
    <property type="evidence" value="ECO:0007669"/>
    <property type="project" value="TreeGrafter"/>
</dbReference>
<evidence type="ECO:0000256" key="4">
    <source>
        <dbReference type="ARBA" id="ARBA00023163"/>
    </source>
</evidence>
<dbReference type="InterPro" id="IPR009057">
    <property type="entry name" value="Homeodomain-like_sf"/>
</dbReference>
<accession>A0A1I3LVE5</accession>
<evidence type="ECO:0000313" key="7">
    <source>
        <dbReference type="EMBL" id="SFI88667.1"/>
    </source>
</evidence>
<proteinExistence type="predicted"/>
<dbReference type="RefSeq" id="WP_177228540.1">
    <property type="nucleotide sequence ID" value="NZ_CBDRCA010000021.1"/>
</dbReference>
<keyword evidence="3 5" id="KW-0238">DNA-binding</keyword>
<dbReference type="PANTHER" id="PTHR30055:SF226">
    <property type="entry name" value="HTH-TYPE TRANSCRIPTIONAL REGULATOR PKSA"/>
    <property type="match status" value="1"/>
</dbReference>
<dbReference type="Pfam" id="PF00440">
    <property type="entry name" value="TetR_N"/>
    <property type="match status" value="1"/>
</dbReference>
<keyword evidence="4" id="KW-0804">Transcription</keyword>
<keyword evidence="2" id="KW-0805">Transcription regulation</keyword>
<evidence type="ECO:0000313" key="8">
    <source>
        <dbReference type="Proteomes" id="UP000199025"/>
    </source>
</evidence>
<evidence type="ECO:0000256" key="5">
    <source>
        <dbReference type="PROSITE-ProRule" id="PRU00335"/>
    </source>
</evidence>
<dbReference type="InterPro" id="IPR050109">
    <property type="entry name" value="HTH-type_TetR-like_transc_reg"/>
</dbReference>
<dbReference type="STRING" id="115433.SAMN05421835_10259"/>
<dbReference type="PANTHER" id="PTHR30055">
    <property type="entry name" value="HTH-TYPE TRANSCRIPTIONAL REGULATOR RUTR"/>
    <property type="match status" value="1"/>
</dbReference>